<feature type="signal peptide" evidence="1">
    <location>
        <begin position="1"/>
        <end position="22"/>
    </location>
</feature>
<keyword evidence="3" id="KW-1185">Reference proteome</keyword>
<organism evidence="2 3">
    <name type="scientific">Sphingomonas astaxanthinifaciens DSM 22298</name>
    <dbReference type="NCBI Taxonomy" id="1123267"/>
    <lineage>
        <taxon>Bacteria</taxon>
        <taxon>Pseudomonadati</taxon>
        <taxon>Pseudomonadota</taxon>
        <taxon>Alphaproteobacteria</taxon>
        <taxon>Sphingomonadales</taxon>
        <taxon>Sphingomonadaceae</taxon>
        <taxon>Sphingomonas</taxon>
    </lineage>
</organism>
<comment type="caution">
    <text evidence="2">The sequence shown here is derived from an EMBL/GenBank/DDBJ whole genome shotgun (WGS) entry which is preliminary data.</text>
</comment>
<feature type="chain" id="PRO_5047284976" evidence="1">
    <location>
        <begin position="23"/>
        <end position="165"/>
    </location>
</feature>
<reference evidence="3" key="1">
    <citation type="journal article" date="2019" name="Int. J. Syst. Evol. Microbiol.">
        <title>The Global Catalogue of Microorganisms (GCM) 10K type strain sequencing project: providing services to taxonomists for standard genome sequencing and annotation.</title>
        <authorList>
            <consortium name="The Broad Institute Genomics Platform"/>
            <consortium name="The Broad Institute Genome Sequencing Center for Infectious Disease"/>
            <person name="Wu L."/>
            <person name="Ma J."/>
        </authorList>
    </citation>
    <scope>NUCLEOTIDE SEQUENCE [LARGE SCALE GENOMIC DNA]</scope>
    <source>
        <strain evidence="3">NBRC 102146</strain>
    </source>
</reference>
<sequence>MIFVSAGSALAAAPAASAPASAAQLDRLLACRANPDPAQRLACFDRESAGLAEGIAKRDVVVMDREAVRSTKRTLFGLSLPRINILDDGKDEVTQLDGVIESVGRNRDGGLFLILQGGARWTQIDSKTVAVEPRPGNKVVIRKGALGSYVMSIDRMPGIKVRRVN</sequence>
<dbReference type="EMBL" id="BSOO01000002">
    <property type="protein sequence ID" value="GLR46493.1"/>
    <property type="molecule type" value="Genomic_DNA"/>
</dbReference>
<evidence type="ECO:0000256" key="1">
    <source>
        <dbReference type="SAM" id="SignalP"/>
    </source>
</evidence>
<name>A0ABQ5Z157_9SPHN</name>
<dbReference type="RefSeq" id="WP_029941521.1">
    <property type="nucleotide sequence ID" value="NZ_BSOO01000002.1"/>
</dbReference>
<evidence type="ECO:0000313" key="3">
    <source>
        <dbReference type="Proteomes" id="UP001156703"/>
    </source>
</evidence>
<keyword evidence="1" id="KW-0732">Signal</keyword>
<protein>
    <submittedName>
        <fullName evidence="2">Uncharacterized protein</fullName>
    </submittedName>
</protein>
<gene>
    <name evidence="2" type="ORF">GCM10007925_02040</name>
</gene>
<evidence type="ECO:0000313" key="2">
    <source>
        <dbReference type="EMBL" id="GLR46493.1"/>
    </source>
</evidence>
<accession>A0ABQ5Z157</accession>
<dbReference type="Proteomes" id="UP001156703">
    <property type="component" value="Unassembled WGS sequence"/>
</dbReference>
<proteinExistence type="predicted"/>